<dbReference type="AlphaFoldDB" id="A0A6S6SZ10"/>
<evidence type="ECO:0000256" key="1">
    <source>
        <dbReference type="SAM" id="SignalP"/>
    </source>
</evidence>
<name>A0A6S6SZ10_9GAMM</name>
<organism evidence="2">
    <name type="scientific">uncultured Thiotrichaceae bacterium</name>
    <dbReference type="NCBI Taxonomy" id="298394"/>
    <lineage>
        <taxon>Bacteria</taxon>
        <taxon>Pseudomonadati</taxon>
        <taxon>Pseudomonadota</taxon>
        <taxon>Gammaproteobacteria</taxon>
        <taxon>Thiotrichales</taxon>
        <taxon>Thiotrichaceae</taxon>
        <taxon>environmental samples</taxon>
    </lineage>
</organism>
<keyword evidence="1" id="KW-0732">Signal</keyword>
<evidence type="ECO:0000313" key="2">
    <source>
        <dbReference type="EMBL" id="CAA6811492.1"/>
    </source>
</evidence>
<feature type="chain" id="PRO_5028327691" description="Kazal-like domain-containing protein" evidence="1">
    <location>
        <begin position="23"/>
        <end position="124"/>
    </location>
</feature>
<feature type="signal peptide" evidence="1">
    <location>
        <begin position="1"/>
        <end position="22"/>
    </location>
</feature>
<dbReference type="Gene3D" id="3.30.60.30">
    <property type="match status" value="1"/>
</dbReference>
<gene>
    <name evidence="2" type="ORF">HELGO_WM37887</name>
</gene>
<accession>A0A6S6SZ10</accession>
<sequence>MKTLQRLVKAGGVLLFTGVISASVNLGATEQPPQNNLVADAGASLVRCNTPRPEICYEVYQPVCAVRDTSVRCVTTPCPSTEKMTYPNDCKACSDATVHGFQRGDCNSINTTGLESRLERLIKG</sequence>
<protein>
    <recommendedName>
        <fullName evidence="3">Kazal-like domain-containing protein</fullName>
    </recommendedName>
</protein>
<proteinExistence type="predicted"/>
<dbReference type="EMBL" id="CACVAV010000183">
    <property type="protein sequence ID" value="CAA6811492.1"/>
    <property type="molecule type" value="Genomic_DNA"/>
</dbReference>
<evidence type="ECO:0008006" key="3">
    <source>
        <dbReference type="Google" id="ProtNLM"/>
    </source>
</evidence>
<reference evidence="2" key="1">
    <citation type="submission" date="2020-01" db="EMBL/GenBank/DDBJ databases">
        <authorList>
            <person name="Meier V. D."/>
            <person name="Meier V D."/>
        </authorList>
    </citation>
    <scope>NUCLEOTIDE SEQUENCE</scope>
    <source>
        <strain evidence="2">HLG_WM_MAG_08</strain>
    </source>
</reference>